<dbReference type="AlphaFoldDB" id="A0AAD5TTL7"/>
<gene>
    <name evidence="2" type="ORF">HK099_001747</name>
</gene>
<dbReference type="Gene3D" id="3.30.70.360">
    <property type="match status" value="1"/>
</dbReference>
<feature type="non-terminal residue" evidence="2">
    <location>
        <position position="149"/>
    </location>
</feature>
<evidence type="ECO:0000259" key="1">
    <source>
        <dbReference type="Pfam" id="PF07687"/>
    </source>
</evidence>
<dbReference type="Proteomes" id="UP001211065">
    <property type="component" value="Unassembled WGS sequence"/>
</dbReference>
<dbReference type="Gene3D" id="3.40.630.10">
    <property type="entry name" value="Zn peptidases"/>
    <property type="match status" value="1"/>
</dbReference>
<dbReference type="InterPro" id="IPR036264">
    <property type="entry name" value="Bact_exopeptidase_dim_dom"/>
</dbReference>
<proteinExistence type="predicted"/>
<keyword evidence="3" id="KW-1185">Reference proteome</keyword>
<dbReference type="SUPFAM" id="SSF55031">
    <property type="entry name" value="Bacterial exopeptidase dimerisation domain"/>
    <property type="match status" value="1"/>
</dbReference>
<accession>A0AAD5TTL7</accession>
<dbReference type="PANTHER" id="PTHR30575:SF0">
    <property type="entry name" value="XAA-ARG DIPEPTIDASE"/>
    <property type="match status" value="1"/>
</dbReference>
<evidence type="ECO:0000313" key="2">
    <source>
        <dbReference type="EMBL" id="KAJ3202781.1"/>
    </source>
</evidence>
<organism evidence="2 3">
    <name type="scientific">Clydaea vesicula</name>
    <dbReference type="NCBI Taxonomy" id="447962"/>
    <lineage>
        <taxon>Eukaryota</taxon>
        <taxon>Fungi</taxon>
        <taxon>Fungi incertae sedis</taxon>
        <taxon>Chytridiomycota</taxon>
        <taxon>Chytridiomycota incertae sedis</taxon>
        <taxon>Chytridiomycetes</taxon>
        <taxon>Lobulomycetales</taxon>
        <taxon>Lobulomycetaceae</taxon>
        <taxon>Clydaea</taxon>
    </lineage>
</organism>
<sequence length="149" mass="16683">QQVIPTTRIHGIITNGGVAPNIIPDYTKAVYYVRSQKQSEVKSLMPKINNCFEAGALATGCKLKITQDSFYYDVKINNFLVSYEVPSIHPLYNIGVEANIHTEGFREAAKTTLAHEKTLTSIGVLSLTAFEVLLNLDFLNLIKKEFKNY</sequence>
<comment type="caution">
    <text evidence="2">The sequence shown here is derived from an EMBL/GenBank/DDBJ whole genome shotgun (WGS) entry which is preliminary data.</text>
</comment>
<dbReference type="GO" id="GO:0016805">
    <property type="term" value="F:dipeptidase activity"/>
    <property type="evidence" value="ECO:0007669"/>
    <property type="project" value="TreeGrafter"/>
</dbReference>
<reference evidence="2" key="1">
    <citation type="submission" date="2020-05" db="EMBL/GenBank/DDBJ databases">
        <title>Phylogenomic resolution of chytrid fungi.</title>
        <authorList>
            <person name="Stajich J.E."/>
            <person name="Amses K."/>
            <person name="Simmons R."/>
            <person name="Seto K."/>
            <person name="Myers J."/>
            <person name="Bonds A."/>
            <person name="Quandt C.A."/>
            <person name="Barry K."/>
            <person name="Liu P."/>
            <person name="Grigoriev I."/>
            <person name="Longcore J.E."/>
            <person name="James T.Y."/>
        </authorList>
    </citation>
    <scope>NUCLEOTIDE SEQUENCE</scope>
    <source>
        <strain evidence="2">JEL0476</strain>
    </source>
</reference>
<feature type="domain" description="Peptidase M20 dimerisation" evidence="1">
    <location>
        <begin position="13"/>
        <end position="55"/>
    </location>
</feature>
<dbReference type="PANTHER" id="PTHR30575">
    <property type="entry name" value="PEPTIDASE M20"/>
    <property type="match status" value="1"/>
</dbReference>
<dbReference type="InterPro" id="IPR052030">
    <property type="entry name" value="Peptidase_M20/M20A_hydrolases"/>
</dbReference>
<dbReference type="InterPro" id="IPR011650">
    <property type="entry name" value="Peptidase_M20_dimer"/>
</dbReference>
<dbReference type="EMBL" id="JADGJW010001522">
    <property type="protein sequence ID" value="KAJ3202781.1"/>
    <property type="molecule type" value="Genomic_DNA"/>
</dbReference>
<protein>
    <recommendedName>
        <fullName evidence="1">Peptidase M20 dimerisation domain-containing protein</fullName>
    </recommendedName>
</protein>
<name>A0AAD5TTL7_9FUNG</name>
<dbReference type="Pfam" id="PF07687">
    <property type="entry name" value="M20_dimer"/>
    <property type="match status" value="1"/>
</dbReference>
<evidence type="ECO:0000313" key="3">
    <source>
        <dbReference type="Proteomes" id="UP001211065"/>
    </source>
</evidence>